<dbReference type="AlphaFoldDB" id="E3NMP5"/>
<evidence type="ECO:0000313" key="13">
    <source>
        <dbReference type="Proteomes" id="UP000008281"/>
    </source>
</evidence>
<dbReference type="PRINTS" id="PR00047">
    <property type="entry name" value="STROIDFINGER"/>
</dbReference>
<keyword evidence="8" id="KW-0675">Receptor</keyword>
<keyword evidence="4" id="KW-0862">Zinc</keyword>
<keyword evidence="6" id="KW-0238">DNA-binding</keyword>
<dbReference type="Pfam" id="PF00105">
    <property type="entry name" value="zf-C4"/>
    <property type="match status" value="2"/>
</dbReference>
<dbReference type="eggNOG" id="KOG3575">
    <property type="taxonomic scope" value="Eukaryota"/>
</dbReference>
<evidence type="ECO:0000256" key="2">
    <source>
        <dbReference type="ARBA" id="ARBA00022723"/>
    </source>
</evidence>
<dbReference type="Pfam" id="PF00104">
    <property type="entry name" value="Hormone_recep"/>
    <property type="match status" value="2"/>
</dbReference>
<comment type="similarity">
    <text evidence="1">Belongs to the nuclear hormone receptor family.</text>
</comment>
<dbReference type="Gene3D" id="3.30.50.10">
    <property type="entry name" value="Erythroid Transcription Factor GATA-1, subunit A"/>
    <property type="match status" value="2"/>
</dbReference>
<dbReference type="Gene3D" id="1.10.565.10">
    <property type="entry name" value="Retinoid X Receptor"/>
    <property type="match status" value="2"/>
</dbReference>
<dbReference type="InterPro" id="IPR051152">
    <property type="entry name" value="C.elegans_Orphan_NR"/>
</dbReference>
<keyword evidence="13" id="KW-1185">Reference proteome</keyword>
<feature type="domain" description="NR LBD" evidence="11">
    <location>
        <begin position="589"/>
        <end position="842"/>
    </location>
</feature>
<dbReference type="PROSITE" id="PS51030">
    <property type="entry name" value="NUCLEAR_REC_DBD_2"/>
    <property type="match status" value="2"/>
</dbReference>
<name>E3NMP5_CAERE</name>
<dbReference type="InterPro" id="IPR013088">
    <property type="entry name" value="Znf_NHR/GATA"/>
</dbReference>
<dbReference type="GO" id="GO:0003700">
    <property type="term" value="F:DNA-binding transcription factor activity"/>
    <property type="evidence" value="ECO:0007669"/>
    <property type="project" value="InterPro"/>
</dbReference>
<evidence type="ECO:0008006" key="14">
    <source>
        <dbReference type="Google" id="ProtNLM"/>
    </source>
</evidence>
<keyword evidence="3" id="KW-0863">Zinc-finger</keyword>
<sequence>MDCSTSTEICLPDLNVQKCQICSQPAHGQHFGAFTCRACAAFFRRCHFSKDAKPKCRNMKSECNPDENGRWSCKKCRLDRCLGQGMSTKNIQYDRDSFRSSKTFLKKRLLSSYLTERVPATVEKILGSPHYICFKLKSLPTNHKFVYIDMTEFAERLSEFLVEKPSFSFDHPPKIVRNESVELKLKKLSNLEQLAFGLDDFRSSQQTFLNEATLITKEIAVSGWENIILTVANWLNYSEIIRNLPVYLKQELLQTTWLIWGKLERIAMTAQMRVNRQCGKDQFVVSHEHLIDFSRTKADMSWWSHYTYEELEYLFNPKDLHYDELVWEIIEIRPDSVELTYLLCSLSFGLAVNSISGELRDVVEELQETLANDLHNYYTKRNKTSYTLRKMSCESPPSSSECSIGSVENNDVKCEICLGKGHGNHFGVNTCRACAAFFRRMILGTGHRQKCRLRKDCKPRDGRWFCKKCRLDKCYGLGMTPDSEFLLYPTLPNLKISDIQHDRDAFHSSQLFQENHKKRKLQVSIIPNVSITQLLNTEIEEFQTVEKVMGVPHSILYFKREKVPKKMYTYIDLGYLVERAEKILRSQPEFDPRISKMTSLEKLTFGLKEARKNQKTHVLALKKLGKEETCFMWESQLITATNWIMYFDEFRQLPFRHKFDMLKCMWHVWGRLERLSMTAEMRVNGYCGKRQFVVSHDSLIDYDNISCDLEWSTTYSKEELQCFLDAPTYHGEPLVDSFINVNPTDTELVFLLCNLCLRLTGKKLGGEFEEITQRLQDVLADSMHKYYEKMEMSRYAHRLAKLLTLGNDWLALLHKRHDRLHLAYILDAFHVKFSHPELFQYSG</sequence>
<proteinExistence type="inferred from homology"/>
<evidence type="ECO:0000256" key="4">
    <source>
        <dbReference type="ARBA" id="ARBA00022833"/>
    </source>
</evidence>
<dbReference type="InterPro" id="IPR000536">
    <property type="entry name" value="Nucl_hrmn_rcpt_lig-bd"/>
</dbReference>
<dbReference type="PANTHER" id="PTHR45680">
    <property type="entry name" value="NUCLEAR HORMONE RECEPTOR FAMILY"/>
    <property type="match status" value="1"/>
</dbReference>
<evidence type="ECO:0000256" key="7">
    <source>
        <dbReference type="ARBA" id="ARBA00023163"/>
    </source>
</evidence>
<dbReference type="InterPro" id="IPR001628">
    <property type="entry name" value="Znf_hrmn_rcpt"/>
</dbReference>
<dbReference type="SUPFAM" id="SSF48508">
    <property type="entry name" value="Nuclear receptor ligand-binding domain"/>
    <property type="match status" value="2"/>
</dbReference>
<evidence type="ECO:0000256" key="9">
    <source>
        <dbReference type="ARBA" id="ARBA00023242"/>
    </source>
</evidence>
<gene>
    <name evidence="12" type="ORF">CRE_01446</name>
</gene>
<keyword evidence="2" id="KW-0479">Metal-binding</keyword>
<evidence type="ECO:0000259" key="11">
    <source>
        <dbReference type="PROSITE" id="PS51843"/>
    </source>
</evidence>
<dbReference type="SMART" id="SM00430">
    <property type="entry name" value="HOLI"/>
    <property type="match status" value="2"/>
</dbReference>
<dbReference type="GO" id="GO:0008270">
    <property type="term" value="F:zinc ion binding"/>
    <property type="evidence" value="ECO:0007669"/>
    <property type="project" value="UniProtKB-KW"/>
</dbReference>
<feature type="domain" description="NR LBD" evidence="11">
    <location>
        <begin position="180"/>
        <end position="445"/>
    </location>
</feature>
<dbReference type="Proteomes" id="UP000008281">
    <property type="component" value="Unassembled WGS sequence"/>
</dbReference>
<evidence type="ECO:0000256" key="6">
    <source>
        <dbReference type="ARBA" id="ARBA00023125"/>
    </source>
</evidence>
<dbReference type="PROSITE" id="PS51843">
    <property type="entry name" value="NR_LBD"/>
    <property type="match status" value="2"/>
</dbReference>
<evidence type="ECO:0000313" key="12">
    <source>
        <dbReference type="EMBL" id="EFP08593.1"/>
    </source>
</evidence>
<dbReference type="OrthoDB" id="5842490at2759"/>
<evidence type="ECO:0000256" key="8">
    <source>
        <dbReference type="ARBA" id="ARBA00023170"/>
    </source>
</evidence>
<keyword evidence="7" id="KW-0804">Transcription</keyword>
<protein>
    <recommendedName>
        <fullName evidence="14">Nuclear Hormone Receptor family</fullName>
    </recommendedName>
</protein>
<dbReference type="InParanoid" id="E3NMP5"/>
<evidence type="ECO:0000256" key="1">
    <source>
        <dbReference type="ARBA" id="ARBA00005993"/>
    </source>
</evidence>
<dbReference type="OMA" id="DISEWFL"/>
<keyword evidence="9" id="KW-0539">Nucleus</keyword>
<reference evidence="12" key="1">
    <citation type="submission" date="2007-07" db="EMBL/GenBank/DDBJ databases">
        <title>PCAP assembly of the Caenorhabditis remanei genome.</title>
        <authorList>
            <consortium name="The Caenorhabditis remanei Sequencing Consortium"/>
            <person name="Wilson R.K."/>
        </authorList>
    </citation>
    <scope>NUCLEOTIDE SEQUENCE [LARGE SCALE GENOMIC DNA]</scope>
    <source>
        <strain evidence="12">PB4641</strain>
    </source>
</reference>
<dbReference type="PROSITE" id="PS00031">
    <property type="entry name" value="NUCLEAR_REC_DBD_1"/>
    <property type="match status" value="1"/>
</dbReference>
<dbReference type="SMART" id="SM00399">
    <property type="entry name" value="ZnF_C4"/>
    <property type="match status" value="2"/>
</dbReference>
<feature type="domain" description="Nuclear receptor" evidence="10">
    <location>
        <begin position="411"/>
        <end position="486"/>
    </location>
</feature>
<keyword evidence="5" id="KW-0805">Transcription regulation</keyword>
<dbReference type="EMBL" id="DS269087">
    <property type="protein sequence ID" value="EFP08593.1"/>
    <property type="molecule type" value="Genomic_DNA"/>
</dbReference>
<evidence type="ECO:0000256" key="3">
    <source>
        <dbReference type="ARBA" id="ARBA00022771"/>
    </source>
</evidence>
<dbReference type="GO" id="GO:0043565">
    <property type="term" value="F:sequence-specific DNA binding"/>
    <property type="evidence" value="ECO:0007669"/>
    <property type="project" value="InterPro"/>
</dbReference>
<feature type="domain" description="Nuclear receptor" evidence="10">
    <location>
        <begin position="16"/>
        <end position="93"/>
    </location>
</feature>
<organism evidence="13">
    <name type="scientific">Caenorhabditis remanei</name>
    <name type="common">Caenorhabditis vulgaris</name>
    <dbReference type="NCBI Taxonomy" id="31234"/>
    <lineage>
        <taxon>Eukaryota</taxon>
        <taxon>Metazoa</taxon>
        <taxon>Ecdysozoa</taxon>
        <taxon>Nematoda</taxon>
        <taxon>Chromadorea</taxon>
        <taxon>Rhabditida</taxon>
        <taxon>Rhabditina</taxon>
        <taxon>Rhabditomorpha</taxon>
        <taxon>Rhabditoidea</taxon>
        <taxon>Rhabditidae</taxon>
        <taxon>Peloderinae</taxon>
        <taxon>Caenorhabditis</taxon>
    </lineage>
</organism>
<evidence type="ECO:0000256" key="5">
    <source>
        <dbReference type="ARBA" id="ARBA00023015"/>
    </source>
</evidence>
<accession>E3NMP5</accession>
<dbReference type="HOGENOM" id="CLU_017245_0_0_1"/>
<dbReference type="InterPro" id="IPR035500">
    <property type="entry name" value="NHR-like_dom_sf"/>
</dbReference>
<dbReference type="FunCoup" id="E3NMP5">
    <property type="interactions" value="487"/>
</dbReference>
<dbReference type="SUPFAM" id="SSF57716">
    <property type="entry name" value="Glucocorticoid receptor-like (DNA-binding domain)"/>
    <property type="match status" value="2"/>
</dbReference>
<dbReference type="STRING" id="31234.E3NMP5"/>
<evidence type="ECO:0000259" key="10">
    <source>
        <dbReference type="PROSITE" id="PS51030"/>
    </source>
</evidence>
<dbReference type="PANTHER" id="PTHR45680:SF25">
    <property type="entry name" value="NUCLEAR HORMONE RECEPTOR FAMILY"/>
    <property type="match status" value="1"/>
</dbReference>